<organism evidence="2 3">
    <name type="scientific">Trichonephila inaurata madagascariensis</name>
    <dbReference type="NCBI Taxonomy" id="2747483"/>
    <lineage>
        <taxon>Eukaryota</taxon>
        <taxon>Metazoa</taxon>
        <taxon>Ecdysozoa</taxon>
        <taxon>Arthropoda</taxon>
        <taxon>Chelicerata</taxon>
        <taxon>Arachnida</taxon>
        <taxon>Araneae</taxon>
        <taxon>Araneomorphae</taxon>
        <taxon>Entelegynae</taxon>
        <taxon>Araneoidea</taxon>
        <taxon>Nephilidae</taxon>
        <taxon>Trichonephila</taxon>
        <taxon>Trichonephila inaurata</taxon>
    </lineage>
</organism>
<feature type="region of interest" description="Disordered" evidence="1">
    <location>
        <begin position="1"/>
        <end position="29"/>
    </location>
</feature>
<accession>A0A8X7C427</accession>
<sequence length="85" mass="9598">MAHSKQDPKHHWSKPINQDGEEFATSVPSTLIKNPTSQKILTRKEGGELHLSRGQEGCFQLRTCLTIDLFLSGVLRQQEAEMSLH</sequence>
<name>A0A8X7C427_9ARAC</name>
<feature type="compositionally biased region" description="Basic and acidic residues" evidence="1">
    <location>
        <begin position="1"/>
        <end position="10"/>
    </location>
</feature>
<evidence type="ECO:0000313" key="2">
    <source>
        <dbReference type="EMBL" id="GFY54825.1"/>
    </source>
</evidence>
<evidence type="ECO:0000313" key="3">
    <source>
        <dbReference type="Proteomes" id="UP000886998"/>
    </source>
</evidence>
<dbReference type="AlphaFoldDB" id="A0A8X7C427"/>
<comment type="caution">
    <text evidence="2">The sequence shown here is derived from an EMBL/GenBank/DDBJ whole genome shotgun (WGS) entry which is preliminary data.</text>
</comment>
<dbReference type="EMBL" id="BMAV01010026">
    <property type="protein sequence ID" value="GFY54825.1"/>
    <property type="molecule type" value="Genomic_DNA"/>
</dbReference>
<reference evidence="2" key="1">
    <citation type="submission" date="2020-08" db="EMBL/GenBank/DDBJ databases">
        <title>Multicomponent nature underlies the extraordinary mechanical properties of spider dragline silk.</title>
        <authorList>
            <person name="Kono N."/>
            <person name="Nakamura H."/>
            <person name="Mori M."/>
            <person name="Yoshida Y."/>
            <person name="Ohtoshi R."/>
            <person name="Malay A.D."/>
            <person name="Moran D.A.P."/>
            <person name="Tomita M."/>
            <person name="Numata K."/>
            <person name="Arakawa K."/>
        </authorList>
    </citation>
    <scope>NUCLEOTIDE SEQUENCE</scope>
</reference>
<protein>
    <submittedName>
        <fullName evidence="2">Uncharacterized protein</fullName>
    </submittedName>
</protein>
<dbReference type="Proteomes" id="UP000886998">
    <property type="component" value="Unassembled WGS sequence"/>
</dbReference>
<keyword evidence="3" id="KW-1185">Reference proteome</keyword>
<proteinExistence type="predicted"/>
<gene>
    <name evidence="2" type="ORF">TNIN_387861</name>
</gene>
<evidence type="ECO:0000256" key="1">
    <source>
        <dbReference type="SAM" id="MobiDB-lite"/>
    </source>
</evidence>